<gene>
    <name evidence="1" type="ORF">EVJ48_01645</name>
</gene>
<reference evidence="1 2" key="1">
    <citation type="submission" date="2019-01" db="EMBL/GenBank/DDBJ databases">
        <title>Insights into ecological role of a new deltaproteobacterial order Candidatus Sinidesulfobacterales (Sva0485) by metagenomics and metatranscriptomics.</title>
        <authorList>
            <person name="Tan S."/>
            <person name="Liu J."/>
            <person name="Fang Y."/>
            <person name="Hedlund B."/>
            <person name="Lian Z.-H."/>
            <person name="Huang L.-Y."/>
            <person name="Li J.-T."/>
            <person name="Huang L.-N."/>
            <person name="Li W.-J."/>
            <person name="Jiang H.-C."/>
            <person name="Dong H.-L."/>
            <person name="Shu W.-S."/>
        </authorList>
    </citation>
    <scope>NUCLEOTIDE SEQUENCE [LARGE SCALE GENOMIC DNA]</scope>
    <source>
        <strain evidence="1">AP4</strain>
    </source>
</reference>
<dbReference type="AlphaFoldDB" id="A0A520XG97"/>
<sequence length="192" mass="22284">MIRPDFNEEKHEYSYGGKQLPSVTTVIKEVLNITYPEYAIYHATRGTYVHKAIELWFKGVLDFKTIDEAVKPYLDSFIKFQEKAKIEPVILEERFADKNISFAGTVDIVGKVKGKTYLFDIKTGLKQDSYNVQMAGYKKLLNDNDIDIDGIYILDLKPVGCKAIKVESIEKYWGLFEGMLRVYWYRLNKTII</sequence>
<evidence type="ECO:0000313" key="2">
    <source>
        <dbReference type="Proteomes" id="UP000322454"/>
    </source>
</evidence>
<name>A0A520XG97_9DELT</name>
<dbReference type="EMBL" id="SHMQ01000002">
    <property type="protein sequence ID" value="RZV40221.1"/>
    <property type="molecule type" value="Genomic_DNA"/>
</dbReference>
<dbReference type="InterPro" id="IPR011604">
    <property type="entry name" value="PDDEXK-like_dom_sf"/>
</dbReference>
<accession>A0A520XG97</accession>
<dbReference type="Gene3D" id="3.90.320.10">
    <property type="match status" value="1"/>
</dbReference>
<protein>
    <recommendedName>
        <fullName evidence="3">PD-(D/E)XK endonuclease-like domain-containing protein</fullName>
    </recommendedName>
</protein>
<evidence type="ECO:0008006" key="3">
    <source>
        <dbReference type="Google" id="ProtNLM"/>
    </source>
</evidence>
<organism evidence="1 2">
    <name type="scientific">Candidatus Acidulodesulfobacterium acidiphilum</name>
    <dbReference type="NCBI Taxonomy" id="2597224"/>
    <lineage>
        <taxon>Bacteria</taxon>
        <taxon>Deltaproteobacteria</taxon>
        <taxon>Candidatus Acidulodesulfobacterales</taxon>
        <taxon>Candidatus Acidulodesulfobacterium</taxon>
    </lineage>
</organism>
<proteinExistence type="predicted"/>
<evidence type="ECO:0000313" key="1">
    <source>
        <dbReference type="EMBL" id="RZV40221.1"/>
    </source>
</evidence>
<comment type="caution">
    <text evidence="1">The sequence shown here is derived from an EMBL/GenBank/DDBJ whole genome shotgun (WGS) entry which is preliminary data.</text>
</comment>
<dbReference type="Proteomes" id="UP000322454">
    <property type="component" value="Unassembled WGS sequence"/>
</dbReference>